<keyword evidence="2" id="KW-0812">Transmembrane</keyword>
<keyword evidence="2" id="KW-1133">Transmembrane helix</keyword>
<sequence length="212" mass="23991">MKTSSASIFFDSVLQNGLEDWTITTREPVDYERSSSPSNFFVYSITTSLLITFIILFVYLSEKIKSQSSSSSTELDSHSPESSDPFTAVQLSPERIDFFAQLHRPPTGRNQFPDSRRLLFDESRRRELFSEVISNRGEADATRVTVSVNDSTNSSISHDRREPDHAVAEKPPDYSTVVLNDLINPTKPAFPVVKKDNETPPPEYGQENTFFK</sequence>
<keyword evidence="4" id="KW-1185">Reference proteome</keyword>
<evidence type="ECO:0000256" key="1">
    <source>
        <dbReference type="SAM" id="MobiDB-lite"/>
    </source>
</evidence>
<evidence type="ECO:0000313" key="3">
    <source>
        <dbReference type="EMBL" id="GBM15672.1"/>
    </source>
</evidence>
<organism evidence="3 4">
    <name type="scientific">Araneus ventricosus</name>
    <name type="common">Orbweaver spider</name>
    <name type="synonym">Epeira ventricosa</name>
    <dbReference type="NCBI Taxonomy" id="182803"/>
    <lineage>
        <taxon>Eukaryota</taxon>
        <taxon>Metazoa</taxon>
        <taxon>Ecdysozoa</taxon>
        <taxon>Arthropoda</taxon>
        <taxon>Chelicerata</taxon>
        <taxon>Arachnida</taxon>
        <taxon>Araneae</taxon>
        <taxon>Araneomorphae</taxon>
        <taxon>Entelegynae</taxon>
        <taxon>Araneoidea</taxon>
        <taxon>Araneidae</taxon>
        <taxon>Araneus</taxon>
    </lineage>
</organism>
<feature type="compositionally biased region" description="Basic and acidic residues" evidence="1">
    <location>
        <begin position="157"/>
        <end position="172"/>
    </location>
</feature>
<comment type="caution">
    <text evidence="3">The sequence shown here is derived from an EMBL/GenBank/DDBJ whole genome shotgun (WGS) entry which is preliminary data.</text>
</comment>
<name>A0A4Y2DFT8_ARAVE</name>
<evidence type="ECO:0000313" key="4">
    <source>
        <dbReference type="Proteomes" id="UP000499080"/>
    </source>
</evidence>
<reference evidence="3 4" key="1">
    <citation type="journal article" date="2019" name="Sci. Rep.">
        <title>Orb-weaving spider Araneus ventricosus genome elucidates the spidroin gene catalogue.</title>
        <authorList>
            <person name="Kono N."/>
            <person name="Nakamura H."/>
            <person name="Ohtoshi R."/>
            <person name="Moran D.A.P."/>
            <person name="Shinohara A."/>
            <person name="Yoshida Y."/>
            <person name="Fujiwara M."/>
            <person name="Mori M."/>
            <person name="Tomita M."/>
            <person name="Arakawa K."/>
        </authorList>
    </citation>
    <scope>NUCLEOTIDE SEQUENCE [LARGE SCALE GENOMIC DNA]</scope>
</reference>
<feature type="region of interest" description="Disordered" evidence="1">
    <location>
        <begin position="148"/>
        <end position="172"/>
    </location>
</feature>
<feature type="transmembrane region" description="Helical" evidence="2">
    <location>
        <begin position="40"/>
        <end position="60"/>
    </location>
</feature>
<protein>
    <submittedName>
        <fullName evidence="3">Uncharacterized protein</fullName>
    </submittedName>
</protein>
<evidence type="ECO:0000256" key="2">
    <source>
        <dbReference type="SAM" id="Phobius"/>
    </source>
</evidence>
<proteinExistence type="predicted"/>
<dbReference type="AlphaFoldDB" id="A0A4Y2DFT8"/>
<keyword evidence="2" id="KW-0472">Membrane</keyword>
<feature type="region of interest" description="Disordered" evidence="1">
    <location>
        <begin position="188"/>
        <end position="212"/>
    </location>
</feature>
<dbReference type="Proteomes" id="UP000499080">
    <property type="component" value="Unassembled WGS sequence"/>
</dbReference>
<gene>
    <name evidence="3" type="ORF">AVEN_14758_1</name>
</gene>
<accession>A0A4Y2DFT8</accession>
<dbReference type="EMBL" id="BGPR01089531">
    <property type="protein sequence ID" value="GBM15672.1"/>
    <property type="molecule type" value="Genomic_DNA"/>
</dbReference>